<dbReference type="GeneID" id="20528141"/>
<dbReference type="AlphaFoldDB" id="A0A058Z776"/>
<gene>
    <name evidence="3" type="ORF">H696_03416</name>
</gene>
<proteinExistence type="predicted"/>
<protein>
    <recommendedName>
        <fullName evidence="5">Plasma membrane fusion protein PRM1</fullName>
    </recommendedName>
</protein>
<dbReference type="RefSeq" id="XP_009495557.1">
    <property type="nucleotide sequence ID" value="XM_009497282.1"/>
</dbReference>
<feature type="transmembrane region" description="Helical" evidence="2">
    <location>
        <begin position="589"/>
        <end position="612"/>
    </location>
</feature>
<feature type="compositionally biased region" description="Low complexity" evidence="1">
    <location>
        <begin position="630"/>
        <end position="643"/>
    </location>
</feature>
<feature type="region of interest" description="Disordered" evidence="1">
    <location>
        <begin position="617"/>
        <end position="722"/>
    </location>
</feature>
<feature type="transmembrane region" description="Helical" evidence="2">
    <location>
        <begin position="20"/>
        <end position="41"/>
    </location>
</feature>
<evidence type="ECO:0000256" key="1">
    <source>
        <dbReference type="SAM" id="MobiDB-lite"/>
    </source>
</evidence>
<dbReference type="Proteomes" id="UP000030693">
    <property type="component" value="Unassembled WGS sequence"/>
</dbReference>
<keyword evidence="2" id="KW-1133">Transmembrane helix</keyword>
<reference evidence="3" key="1">
    <citation type="submission" date="2013-04" db="EMBL/GenBank/DDBJ databases">
        <title>The Genome Sequence of Fonticula alba ATCC 38817.</title>
        <authorList>
            <consortium name="The Broad Institute Genomics Platform"/>
            <person name="Russ C."/>
            <person name="Cuomo C."/>
            <person name="Burger G."/>
            <person name="Gray M.W."/>
            <person name="Holland P.W.H."/>
            <person name="King N."/>
            <person name="Lang F.B.F."/>
            <person name="Roger A.J."/>
            <person name="Ruiz-Trillo I."/>
            <person name="Brown M."/>
            <person name="Walker B."/>
            <person name="Young S."/>
            <person name="Zeng Q."/>
            <person name="Gargeya S."/>
            <person name="Fitzgerald M."/>
            <person name="Haas B."/>
            <person name="Abouelleil A."/>
            <person name="Allen A.W."/>
            <person name="Alvarado L."/>
            <person name="Arachchi H.M."/>
            <person name="Berlin A.M."/>
            <person name="Chapman S.B."/>
            <person name="Gainer-Dewar J."/>
            <person name="Goldberg J."/>
            <person name="Griggs A."/>
            <person name="Gujja S."/>
            <person name="Hansen M."/>
            <person name="Howarth C."/>
            <person name="Imamovic A."/>
            <person name="Ireland A."/>
            <person name="Larimer J."/>
            <person name="McCowan C."/>
            <person name="Murphy C."/>
            <person name="Pearson M."/>
            <person name="Poon T.W."/>
            <person name="Priest M."/>
            <person name="Roberts A."/>
            <person name="Saif S."/>
            <person name="Shea T."/>
            <person name="Sisk P."/>
            <person name="Sykes S."/>
            <person name="Wortman J."/>
            <person name="Nusbaum C."/>
            <person name="Birren B."/>
        </authorList>
    </citation>
    <scope>NUCLEOTIDE SEQUENCE [LARGE SCALE GENOMIC DNA]</scope>
    <source>
        <strain evidence="3">ATCC 38817</strain>
    </source>
</reference>
<keyword evidence="2" id="KW-0812">Transmembrane</keyword>
<name>A0A058Z776_FONAL</name>
<feature type="compositionally biased region" description="Low complexity" evidence="1">
    <location>
        <begin position="669"/>
        <end position="681"/>
    </location>
</feature>
<evidence type="ECO:0000313" key="3">
    <source>
        <dbReference type="EMBL" id="KCV69951.1"/>
    </source>
</evidence>
<feature type="compositionally biased region" description="Pro residues" evidence="1">
    <location>
        <begin position="713"/>
        <end position="722"/>
    </location>
</feature>
<evidence type="ECO:0008006" key="5">
    <source>
        <dbReference type="Google" id="ProtNLM"/>
    </source>
</evidence>
<sequence>MGQKQAYKRSKTSRLAGLIIFFRAAFCLTVLGLGIAASYTYSLSGYLEQMHERTRSAAHGACMLAEDTLRGAVALPERAAQAIDEALVSATNAGAGLLEAAAAGATSGAVDALEASTEMLVRGMTCSVDQQLESLLTLAAGQADAAQLVADGSVLLARSALRAAENITSSILSAFDQLTQGVVRQWNDLLDGLARTFPGLNAPALMLPPAPRRPTFPQLEDVDVRGPVLAALAQVPAPGSLVGDTVQRQITRGMEALREVAAGARPTLDHLRLPAGSRPLDAAASMREALARADDVLSFCARVDYRPLDEVFRFARMVVDIGTAVLICLAVMYATGAGLSAYSSYRWNRVLWLSALRGRGRDGDRPAGQPGPWPDKSWWSRAIAATWTWIRHFLAVAHHPPSLTMLLIGLIGVVICALVLFGLHRAEDSFIEQVVPAMTASLEAASQGLLQVTMEASAAAAGRANAQIAGIENALAAYTRLSNAGPVELSPGPVLDALDLIDKTWKQNGASVFLPISCTIDTIKRVLAGLSQVDFAALLPRLAFPRVPEDILALDASAVPRLAGDGIATAASASIEACRRYIRQTRNGFIVMLIFGACVPAAAIIYATVMVVQGQGPADDPVAAHRRARQSASGQEQQQQQQAPLEKEGAVAASPPIPPRGNAGLTHRGPAPAAGATAMATNIPPRPPRSTDGFIVRPPLGGGVSPLTHGGFCPPPPGPSSF</sequence>
<feature type="transmembrane region" description="Helical" evidence="2">
    <location>
        <begin position="403"/>
        <end position="423"/>
    </location>
</feature>
<evidence type="ECO:0000256" key="2">
    <source>
        <dbReference type="SAM" id="Phobius"/>
    </source>
</evidence>
<feature type="transmembrane region" description="Helical" evidence="2">
    <location>
        <begin position="321"/>
        <end position="342"/>
    </location>
</feature>
<keyword evidence="2" id="KW-0472">Membrane</keyword>
<keyword evidence="4" id="KW-1185">Reference proteome</keyword>
<dbReference type="EMBL" id="KB932205">
    <property type="protein sequence ID" value="KCV69951.1"/>
    <property type="molecule type" value="Genomic_DNA"/>
</dbReference>
<evidence type="ECO:0000313" key="4">
    <source>
        <dbReference type="Proteomes" id="UP000030693"/>
    </source>
</evidence>
<accession>A0A058Z776</accession>
<organism evidence="3">
    <name type="scientific">Fonticula alba</name>
    <name type="common">Slime mold</name>
    <dbReference type="NCBI Taxonomy" id="691883"/>
    <lineage>
        <taxon>Eukaryota</taxon>
        <taxon>Rotosphaerida</taxon>
        <taxon>Fonticulaceae</taxon>
        <taxon>Fonticula</taxon>
    </lineage>
</organism>